<sequence length="205" mass="23038">MSREFSELRKHSTIDQSLFTSIGKRNSAVGALLKNKHPELFHVAPRPGGFIKRVQKPPPNSTKIEFNESELLSSTKASIHGGETQGGGEFSDNRQMLNDDGQSQHDKKLTKEEERNNMVQMCSVAISTVMMMAQHTYKDITAEHVSHTEEYFRNLKQDGCYPPNIGQLLKILGNLKKIGKIAAPVYTRDNPEDENDDIQISDLIN</sequence>
<proteinExistence type="predicted"/>
<evidence type="ECO:0000313" key="3">
    <source>
        <dbReference type="RefSeq" id="XP_015585368.1"/>
    </source>
</evidence>
<evidence type="ECO:0000313" key="2">
    <source>
        <dbReference type="Proteomes" id="UP000694920"/>
    </source>
</evidence>
<organism evidence="2 3">
    <name type="scientific">Cephus cinctus</name>
    <name type="common">Wheat stem sawfly</name>
    <dbReference type="NCBI Taxonomy" id="211228"/>
    <lineage>
        <taxon>Eukaryota</taxon>
        <taxon>Metazoa</taxon>
        <taxon>Ecdysozoa</taxon>
        <taxon>Arthropoda</taxon>
        <taxon>Hexapoda</taxon>
        <taxon>Insecta</taxon>
        <taxon>Pterygota</taxon>
        <taxon>Neoptera</taxon>
        <taxon>Endopterygota</taxon>
        <taxon>Hymenoptera</taxon>
        <taxon>Cephoidea</taxon>
        <taxon>Cephidae</taxon>
        <taxon>Cephus</taxon>
    </lineage>
</organism>
<feature type="region of interest" description="Disordered" evidence="1">
    <location>
        <begin position="77"/>
        <end position="116"/>
    </location>
</feature>
<dbReference type="GeneID" id="107263063"/>
<dbReference type="RefSeq" id="XP_015585368.1">
    <property type="nucleotide sequence ID" value="XM_015729882.2"/>
</dbReference>
<reference evidence="3 4" key="1">
    <citation type="submission" date="2025-04" db="UniProtKB">
        <authorList>
            <consortium name="RefSeq"/>
        </authorList>
    </citation>
    <scope>IDENTIFICATION</scope>
</reference>
<evidence type="ECO:0000313" key="4">
    <source>
        <dbReference type="RefSeq" id="XP_024936210.1"/>
    </source>
</evidence>
<accession>A0AAJ7BGC4</accession>
<dbReference type="AlphaFoldDB" id="A0AAJ7BGC4"/>
<gene>
    <name evidence="3 4" type="primary">LOC107263063</name>
</gene>
<dbReference type="RefSeq" id="XP_024936210.1">
    <property type="nucleotide sequence ID" value="XM_025080442.1"/>
</dbReference>
<protein>
    <submittedName>
        <fullName evidence="3 4">Uncharacterized protein LOC107263063 isoform X1</fullName>
    </submittedName>
</protein>
<feature type="compositionally biased region" description="Basic and acidic residues" evidence="1">
    <location>
        <begin position="102"/>
        <end position="116"/>
    </location>
</feature>
<name>A0AAJ7BGC4_CEPCN</name>
<evidence type="ECO:0000256" key="1">
    <source>
        <dbReference type="SAM" id="MobiDB-lite"/>
    </source>
</evidence>
<dbReference type="KEGG" id="ccin:107263063"/>
<dbReference type="Proteomes" id="UP000694920">
    <property type="component" value="Unplaced"/>
</dbReference>
<keyword evidence="2" id="KW-1185">Reference proteome</keyword>